<dbReference type="SUPFAM" id="SSF103378">
    <property type="entry name" value="2-methylcitrate dehydratase PrpD"/>
    <property type="match status" value="1"/>
</dbReference>
<feature type="domain" description="MmgE/PrpD N-terminal" evidence="2">
    <location>
        <begin position="22"/>
        <end position="255"/>
    </location>
</feature>
<comment type="caution">
    <text evidence="4">The sequence shown here is derived from an EMBL/GenBank/DDBJ whole genome shotgun (WGS) entry which is preliminary data.</text>
</comment>
<dbReference type="InterPro" id="IPR005656">
    <property type="entry name" value="MmgE_PrpD"/>
</dbReference>
<reference evidence="5" key="1">
    <citation type="journal article" date="2019" name="Int. J. Syst. Evol. Microbiol.">
        <title>The Global Catalogue of Microorganisms (GCM) 10K type strain sequencing project: providing services to taxonomists for standard genome sequencing and annotation.</title>
        <authorList>
            <consortium name="The Broad Institute Genomics Platform"/>
            <consortium name="The Broad Institute Genome Sequencing Center for Infectious Disease"/>
            <person name="Wu L."/>
            <person name="Ma J."/>
        </authorList>
    </citation>
    <scope>NUCLEOTIDE SEQUENCE [LARGE SCALE GENOMIC DNA]</scope>
    <source>
        <strain evidence="5">KCTC 62164</strain>
    </source>
</reference>
<proteinExistence type="inferred from homology"/>
<dbReference type="PANTHER" id="PTHR16943">
    <property type="entry name" value="2-METHYLCITRATE DEHYDRATASE-RELATED"/>
    <property type="match status" value="1"/>
</dbReference>
<dbReference type="PANTHER" id="PTHR16943:SF8">
    <property type="entry name" value="2-METHYLCITRATE DEHYDRATASE"/>
    <property type="match status" value="1"/>
</dbReference>
<feature type="domain" description="MmgE/PrpD C-terminal" evidence="3">
    <location>
        <begin position="296"/>
        <end position="453"/>
    </location>
</feature>
<dbReference type="InterPro" id="IPR045336">
    <property type="entry name" value="MmgE_PrpD_N"/>
</dbReference>
<organism evidence="4 5">
    <name type="scientific">Kordiimonas pumila</name>
    <dbReference type="NCBI Taxonomy" id="2161677"/>
    <lineage>
        <taxon>Bacteria</taxon>
        <taxon>Pseudomonadati</taxon>
        <taxon>Pseudomonadota</taxon>
        <taxon>Alphaproteobacteria</taxon>
        <taxon>Kordiimonadales</taxon>
        <taxon>Kordiimonadaceae</taxon>
        <taxon>Kordiimonas</taxon>
    </lineage>
</organism>
<evidence type="ECO:0000259" key="2">
    <source>
        <dbReference type="Pfam" id="PF03972"/>
    </source>
</evidence>
<evidence type="ECO:0000256" key="1">
    <source>
        <dbReference type="ARBA" id="ARBA00006174"/>
    </source>
</evidence>
<comment type="similarity">
    <text evidence="1">Belongs to the PrpD family.</text>
</comment>
<dbReference type="Pfam" id="PF03972">
    <property type="entry name" value="MmgE_PrpD_N"/>
    <property type="match status" value="1"/>
</dbReference>
<evidence type="ECO:0000313" key="5">
    <source>
        <dbReference type="Proteomes" id="UP001595444"/>
    </source>
</evidence>
<sequence length="476" mass="50888">MANSYPTEMNAMTETKNPLTAFAQWCAATPNSWSKVATDRAHDAFIDTLAVMVPGALEDVSKTVAGLAAKWGQGACHAVGFKAGFSAPMAALVNGTSAHALDFDDNFDPAKAHASAVIIPALLAVGEENNATYAQMLDAYIVGLQIMGLTGQGVNPFHRSRGWHATATIGTVGAAAGCARLMKLKPEQAAHAISLSTSLAGGFMSQFGTMTKPLHAGLAAAGAVQATQFAEAGITAGSETLHGPQGMGTLMVGPDVADLRALMADKDEYGQKVTFRTSDIGSPLHIEKYGLKPKRFPNCGSIHRALDGLLELREKYGFDSTVVKKVFIRAPAAHLRNLMYDKPASPTEARFSLEYSLAVGLYSGTVGVADYEMDAIKRPEIWALMPLIHKEYIDKLESDFPTQIHVTLASGETISTEVDMPVGSSAQPFTAKQLWQKFDTCTKPFLSQTQHKKVTALLKTEKPESISVQELMTLLI</sequence>
<name>A0ABV7CZX6_9PROT</name>
<dbReference type="Gene3D" id="1.10.4100.10">
    <property type="entry name" value="2-methylcitrate dehydratase PrpD"/>
    <property type="match status" value="1"/>
</dbReference>
<accession>A0ABV7CZX6</accession>
<dbReference type="InterPro" id="IPR042183">
    <property type="entry name" value="MmgE/PrpD_sf_1"/>
</dbReference>
<dbReference type="Gene3D" id="3.30.1330.120">
    <property type="entry name" value="2-methylcitrate dehydratase PrpD"/>
    <property type="match status" value="1"/>
</dbReference>
<dbReference type="InterPro" id="IPR036148">
    <property type="entry name" value="MmgE/PrpD_sf"/>
</dbReference>
<evidence type="ECO:0000259" key="3">
    <source>
        <dbReference type="Pfam" id="PF19305"/>
    </source>
</evidence>
<dbReference type="Pfam" id="PF19305">
    <property type="entry name" value="MmgE_PrpD_C"/>
    <property type="match status" value="1"/>
</dbReference>
<dbReference type="Proteomes" id="UP001595444">
    <property type="component" value="Unassembled WGS sequence"/>
</dbReference>
<dbReference type="EMBL" id="JBHRSL010000001">
    <property type="protein sequence ID" value="MFC3050438.1"/>
    <property type="molecule type" value="Genomic_DNA"/>
</dbReference>
<evidence type="ECO:0000313" key="4">
    <source>
        <dbReference type="EMBL" id="MFC3050438.1"/>
    </source>
</evidence>
<dbReference type="InterPro" id="IPR045337">
    <property type="entry name" value="MmgE_PrpD_C"/>
</dbReference>
<protein>
    <submittedName>
        <fullName evidence="4">MmgE/PrpD family protein</fullName>
    </submittedName>
</protein>
<keyword evidence="5" id="KW-1185">Reference proteome</keyword>
<dbReference type="InterPro" id="IPR042188">
    <property type="entry name" value="MmgE/PrpD_sf_2"/>
</dbReference>
<gene>
    <name evidence="4" type="ORF">ACFOKA_00820</name>
</gene>